<dbReference type="Proteomes" id="UP000070444">
    <property type="component" value="Unassembled WGS sequence"/>
</dbReference>
<accession>A0A137PIG0</accession>
<reference evidence="7 8" key="1">
    <citation type="journal article" date="2015" name="Genome Biol. Evol.">
        <title>Phylogenomic analyses indicate that early fungi evolved digesting cell walls of algal ancestors of land plants.</title>
        <authorList>
            <person name="Chang Y."/>
            <person name="Wang S."/>
            <person name="Sekimoto S."/>
            <person name="Aerts A.L."/>
            <person name="Choi C."/>
            <person name="Clum A."/>
            <person name="LaButti K.M."/>
            <person name="Lindquist E.A."/>
            <person name="Yee Ngan C."/>
            <person name="Ohm R.A."/>
            <person name="Salamov A.A."/>
            <person name="Grigoriev I.V."/>
            <person name="Spatafora J.W."/>
            <person name="Berbee M.L."/>
        </authorList>
    </citation>
    <scope>NUCLEOTIDE SEQUENCE [LARGE SCALE GENOMIC DNA]</scope>
    <source>
        <strain evidence="7 8">NRRL 28638</strain>
    </source>
</reference>
<evidence type="ECO:0000256" key="1">
    <source>
        <dbReference type="ARBA" id="ARBA00004123"/>
    </source>
</evidence>
<dbReference type="EMBL" id="KQ964420">
    <property type="protein sequence ID" value="KXN74783.1"/>
    <property type="molecule type" value="Genomic_DNA"/>
</dbReference>
<dbReference type="SMART" id="SM00066">
    <property type="entry name" value="GAL4"/>
    <property type="match status" value="1"/>
</dbReference>
<name>A0A137PIG0_CONC2</name>
<feature type="domain" description="Zn(2)-C6 fungal-type" evidence="6">
    <location>
        <begin position="3"/>
        <end position="32"/>
    </location>
</feature>
<dbReference type="OrthoDB" id="4934715at2759"/>
<protein>
    <recommendedName>
        <fullName evidence="6">Zn(2)-C6 fungal-type domain-containing protein</fullName>
    </recommendedName>
</protein>
<organism evidence="7 8">
    <name type="scientific">Conidiobolus coronatus (strain ATCC 28846 / CBS 209.66 / NRRL 28638)</name>
    <name type="common">Delacroixia coronata</name>
    <dbReference type="NCBI Taxonomy" id="796925"/>
    <lineage>
        <taxon>Eukaryota</taxon>
        <taxon>Fungi</taxon>
        <taxon>Fungi incertae sedis</taxon>
        <taxon>Zoopagomycota</taxon>
        <taxon>Entomophthoromycotina</taxon>
        <taxon>Entomophthoromycetes</taxon>
        <taxon>Entomophthorales</taxon>
        <taxon>Ancylistaceae</taxon>
        <taxon>Conidiobolus</taxon>
    </lineage>
</organism>
<comment type="subcellular location">
    <subcellularLocation>
        <location evidence="1">Nucleus</location>
    </subcellularLocation>
</comment>
<dbReference type="GO" id="GO:0008270">
    <property type="term" value="F:zinc ion binding"/>
    <property type="evidence" value="ECO:0007669"/>
    <property type="project" value="InterPro"/>
</dbReference>
<evidence type="ECO:0000259" key="6">
    <source>
        <dbReference type="PROSITE" id="PS50048"/>
    </source>
</evidence>
<dbReference type="InterPro" id="IPR036864">
    <property type="entry name" value="Zn2-C6_fun-type_DNA-bd_sf"/>
</dbReference>
<evidence type="ECO:0000256" key="3">
    <source>
        <dbReference type="ARBA" id="ARBA00023015"/>
    </source>
</evidence>
<keyword evidence="4" id="KW-0804">Transcription</keyword>
<evidence type="ECO:0000256" key="5">
    <source>
        <dbReference type="ARBA" id="ARBA00023242"/>
    </source>
</evidence>
<dbReference type="InterPro" id="IPR001138">
    <property type="entry name" value="Zn2Cys6_DnaBD"/>
</dbReference>
<dbReference type="CDD" id="cd00067">
    <property type="entry name" value="GAL4"/>
    <property type="match status" value="1"/>
</dbReference>
<dbReference type="PANTHER" id="PTHR47338:SF5">
    <property type="entry name" value="ZN(II)2CYS6 TRANSCRIPTION FACTOR (EUROFUNG)"/>
    <property type="match status" value="1"/>
</dbReference>
<keyword evidence="3" id="KW-0805">Transcription regulation</keyword>
<dbReference type="PROSITE" id="PS00463">
    <property type="entry name" value="ZN2_CY6_FUNGAL_1"/>
    <property type="match status" value="1"/>
</dbReference>
<dbReference type="PANTHER" id="PTHR47338">
    <property type="entry name" value="ZN(II)2CYS6 TRANSCRIPTION FACTOR (EUROFUNG)-RELATED"/>
    <property type="match status" value="1"/>
</dbReference>
<keyword evidence="8" id="KW-1185">Reference proteome</keyword>
<dbReference type="PROSITE" id="PS50048">
    <property type="entry name" value="ZN2_CY6_FUNGAL_2"/>
    <property type="match status" value="1"/>
</dbReference>
<gene>
    <name evidence="7" type="ORF">CONCODRAFT_76668</name>
</gene>
<evidence type="ECO:0000256" key="4">
    <source>
        <dbReference type="ARBA" id="ARBA00023163"/>
    </source>
</evidence>
<dbReference type="SUPFAM" id="SSF57701">
    <property type="entry name" value="Zn2/Cys6 DNA-binding domain"/>
    <property type="match status" value="1"/>
</dbReference>
<evidence type="ECO:0000313" key="8">
    <source>
        <dbReference type="Proteomes" id="UP000070444"/>
    </source>
</evidence>
<dbReference type="AlphaFoldDB" id="A0A137PIG0"/>
<dbReference type="Pfam" id="PF00172">
    <property type="entry name" value="Zn_clus"/>
    <property type="match status" value="1"/>
</dbReference>
<sequence>MLSCDNCRISKKKCTRGQPCERCEERGDQCTYQAEKYVSEVVPKRDKVEARLKDLEELMKDYIMFQYGEEIDMSIPFEPSKGLKRSRSNPYASPTLSDSSWTFSPGIHSDRFISNKIEINDTLPSPQLKLYLDTYLKTSYFSYPFISKKHIRLLYKARPLHTPLLYVMYLSGQLILIRQNKNTEYPCILENDIYKLIKYLMMVQNNDNTLLNIQTLVLLADVEAHNNRPTDASLHLIQATRKLQILENNYLPVNTSSKLMFEREKAATYTMATKVDSLVCCLNGTPAAVHFTEDHLLKSLENYDSFIFVKTLATKPNKRKYMKISDEDLLQHNQYLAMELYTSWVFITYNVNKFKTVLKQFDISQTEILIEKWKALCKNTLRINFARMDAKTFNEKYPVSDPYFNIHLTNYILIQLQTMNGAHLMGELIQNFKEYTYPSPAQSAYSADEACYIYVKERSLNNLTAVLFCQDPERKKYIDSMRNIDFVYLLPHFFIFKEGASQYSELSKEIALREAYKWPCVESMFKMCPPTRAVLNSDKIQPLSPFNDISNILPKPPSPKDTDFRVGAHNAMYASPITS</sequence>
<proteinExistence type="predicted"/>
<dbReference type="CDD" id="cd12148">
    <property type="entry name" value="fungal_TF_MHR"/>
    <property type="match status" value="1"/>
</dbReference>
<evidence type="ECO:0000256" key="2">
    <source>
        <dbReference type="ARBA" id="ARBA00022723"/>
    </source>
</evidence>
<evidence type="ECO:0000313" key="7">
    <source>
        <dbReference type="EMBL" id="KXN74783.1"/>
    </source>
</evidence>
<keyword evidence="2" id="KW-0479">Metal-binding</keyword>
<dbReference type="Gene3D" id="4.10.240.10">
    <property type="entry name" value="Zn(2)-C6 fungal-type DNA-binding domain"/>
    <property type="match status" value="1"/>
</dbReference>
<dbReference type="GO" id="GO:0005634">
    <property type="term" value="C:nucleus"/>
    <property type="evidence" value="ECO:0007669"/>
    <property type="project" value="UniProtKB-SubCell"/>
</dbReference>
<dbReference type="InterPro" id="IPR050815">
    <property type="entry name" value="TF_fung"/>
</dbReference>
<dbReference type="GO" id="GO:0000981">
    <property type="term" value="F:DNA-binding transcription factor activity, RNA polymerase II-specific"/>
    <property type="evidence" value="ECO:0007669"/>
    <property type="project" value="InterPro"/>
</dbReference>
<keyword evidence="5" id="KW-0539">Nucleus</keyword>